<dbReference type="InterPro" id="IPR053154">
    <property type="entry name" value="c-di-AMP_regulator"/>
</dbReference>
<dbReference type="EMBL" id="FUXA01000009">
    <property type="protein sequence ID" value="SJZ77631.1"/>
    <property type="molecule type" value="Genomic_DNA"/>
</dbReference>
<dbReference type="InterPro" id="IPR012505">
    <property type="entry name" value="YbbR"/>
</dbReference>
<reference evidence="3 4" key="1">
    <citation type="submission" date="2017-02" db="EMBL/GenBank/DDBJ databases">
        <authorList>
            <person name="Peterson S.W."/>
        </authorList>
    </citation>
    <scope>NUCLEOTIDE SEQUENCE [LARGE SCALE GENOMIC DNA]</scope>
    <source>
        <strain evidence="3 4">ATCC 17233</strain>
    </source>
</reference>
<feature type="region of interest" description="Disordered" evidence="1">
    <location>
        <begin position="408"/>
        <end position="434"/>
    </location>
</feature>
<evidence type="ECO:0000256" key="1">
    <source>
        <dbReference type="SAM" id="MobiDB-lite"/>
    </source>
</evidence>
<evidence type="ECO:0000313" key="3">
    <source>
        <dbReference type="EMBL" id="SJZ77631.1"/>
    </source>
</evidence>
<dbReference type="PANTHER" id="PTHR37804:SF1">
    <property type="entry name" value="CDAA REGULATORY PROTEIN CDAR"/>
    <property type="match status" value="1"/>
</dbReference>
<gene>
    <name evidence="3" type="ORF">SAMN02745110_01556</name>
</gene>
<dbReference type="Gene3D" id="2.170.120.30">
    <property type="match status" value="2"/>
</dbReference>
<proteinExistence type="predicted"/>
<keyword evidence="2" id="KW-1133">Transmembrane helix</keyword>
<evidence type="ECO:0000256" key="2">
    <source>
        <dbReference type="SAM" id="Phobius"/>
    </source>
</evidence>
<dbReference type="RefSeq" id="WP_078787400.1">
    <property type="nucleotide sequence ID" value="NZ_FMTO01000008.1"/>
</dbReference>
<organism evidence="3 4">
    <name type="scientific">Eubacterium ruminantium</name>
    <dbReference type="NCBI Taxonomy" id="42322"/>
    <lineage>
        <taxon>Bacteria</taxon>
        <taxon>Bacillati</taxon>
        <taxon>Bacillota</taxon>
        <taxon>Clostridia</taxon>
        <taxon>Eubacteriales</taxon>
        <taxon>Eubacteriaceae</taxon>
        <taxon>Eubacterium</taxon>
    </lineage>
</organism>
<keyword evidence="4" id="KW-1185">Reference proteome</keyword>
<keyword evidence="2" id="KW-0812">Transmembrane</keyword>
<dbReference type="AlphaFoldDB" id="A0A1T4NE59"/>
<dbReference type="Proteomes" id="UP000189857">
    <property type="component" value="Unassembled WGS sequence"/>
</dbReference>
<dbReference type="PANTHER" id="PTHR37804">
    <property type="entry name" value="CDAA REGULATORY PROTEIN CDAR"/>
    <property type="match status" value="1"/>
</dbReference>
<dbReference type="OrthoDB" id="2111604at2"/>
<accession>A0A1T4NE59</accession>
<feature type="transmembrane region" description="Helical" evidence="2">
    <location>
        <begin position="12"/>
        <end position="29"/>
    </location>
</feature>
<keyword evidence="2" id="KW-0472">Membrane</keyword>
<dbReference type="Pfam" id="PF07949">
    <property type="entry name" value="YbbR"/>
    <property type="match status" value="3"/>
</dbReference>
<dbReference type="Gene3D" id="2.170.120.40">
    <property type="entry name" value="YbbR-like domain"/>
    <property type="match status" value="2"/>
</dbReference>
<evidence type="ECO:0000313" key="4">
    <source>
        <dbReference type="Proteomes" id="UP000189857"/>
    </source>
</evidence>
<sequence>MKSEKKSFFKNFPLKLLSLLIAFLIWLIVVNVNDYKVVKEYYEIPVDQINGEEIESRGYVYDVISGETVDILVEGRRSVLDSLSKSDFEAVADLSKLSYTDTAKISVTCKKAGYDNKITITVKDDALKLSIEEKKAKQFEVKVDTKGSVADGYALGTPEISPSTVSITGPESLIKKIKNVKAVVDTSGLKGSKTVEVAISLLDGNDENVSFSRLDIDTTKVKVTIPVNETKTVPVKFSTKGHVANGYMLTAINEGIDEVLVSGPAESLDSINYIFVNDIDIDGLTSDKTFERVISDYLPEGVDFADSSDKVTVEIKVEKLYEKSFKLKSEDIIFINTKSAYDYKVELTGPYEIKLIGLERYVSNVDLAEYGPVIDCADLEPGTYELDVKLMKQGKFTINKSGTAVVTISEKEEATEDTGADDNASGENGSGEEE</sequence>
<name>A0A1T4NE59_9FIRM</name>
<protein>
    <submittedName>
        <fullName evidence="3">YbbR domain-containing protein</fullName>
    </submittedName>
</protein>